<keyword evidence="3" id="KW-0804">Transcription</keyword>
<dbReference type="Proteomes" id="UP000199467">
    <property type="component" value="Unassembled WGS sequence"/>
</dbReference>
<keyword evidence="2" id="KW-0238">DNA-binding</keyword>
<accession>A0A1G6KUA3</accession>
<dbReference type="SMART" id="SM00422">
    <property type="entry name" value="HTH_MERR"/>
    <property type="match status" value="1"/>
</dbReference>
<dbReference type="Gene3D" id="1.10.1660.10">
    <property type="match status" value="1"/>
</dbReference>
<dbReference type="InterPro" id="IPR047057">
    <property type="entry name" value="MerR_fam"/>
</dbReference>
<evidence type="ECO:0000256" key="3">
    <source>
        <dbReference type="ARBA" id="ARBA00023163"/>
    </source>
</evidence>
<keyword evidence="6" id="KW-1185">Reference proteome</keyword>
<evidence type="ECO:0000256" key="2">
    <source>
        <dbReference type="ARBA" id="ARBA00023125"/>
    </source>
</evidence>
<name>A0A1G6KUA3_9GAMM</name>
<dbReference type="CDD" id="cd01104">
    <property type="entry name" value="HTH_MlrA-CarA"/>
    <property type="match status" value="1"/>
</dbReference>
<dbReference type="AlphaFoldDB" id="A0A1G6KUA3"/>
<dbReference type="SUPFAM" id="SSF46955">
    <property type="entry name" value="Putative DNA-binding domain"/>
    <property type="match status" value="1"/>
</dbReference>
<dbReference type="Gene3D" id="3.40.50.280">
    <property type="entry name" value="Cobalamin-binding domain"/>
    <property type="match status" value="1"/>
</dbReference>
<dbReference type="GO" id="GO:0003677">
    <property type="term" value="F:DNA binding"/>
    <property type="evidence" value="ECO:0007669"/>
    <property type="project" value="UniProtKB-KW"/>
</dbReference>
<dbReference type="Pfam" id="PF13411">
    <property type="entry name" value="MerR_1"/>
    <property type="match status" value="1"/>
</dbReference>
<dbReference type="InterPro" id="IPR009061">
    <property type="entry name" value="DNA-bd_dom_put_sf"/>
</dbReference>
<dbReference type="PANTHER" id="PTHR30204">
    <property type="entry name" value="REDOX-CYCLING DRUG-SENSING TRANSCRIPTIONAL ACTIVATOR SOXR"/>
    <property type="match status" value="1"/>
</dbReference>
<feature type="domain" description="HTH merR-type" evidence="4">
    <location>
        <begin position="43"/>
        <end position="112"/>
    </location>
</feature>
<reference evidence="6" key="1">
    <citation type="submission" date="2016-10" db="EMBL/GenBank/DDBJ databases">
        <authorList>
            <person name="Varghese N."/>
            <person name="Submissions S."/>
        </authorList>
    </citation>
    <scope>NUCLEOTIDE SEQUENCE [LARGE SCALE GENOMIC DNA]</scope>
    <source>
        <strain evidence="6">DSM 26382</strain>
    </source>
</reference>
<evidence type="ECO:0000313" key="6">
    <source>
        <dbReference type="Proteomes" id="UP000199467"/>
    </source>
</evidence>
<organism evidence="5 6">
    <name type="scientific">Ectopseudomonas chengduensis</name>
    <dbReference type="NCBI Taxonomy" id="489632"/>
    <lineage>
        <taxon>Bacteria</taxon>
        <taxon>Pseudomonadati</taxon>
        <taxon>Pseudomonadota</taxon>
        <taxon>Gammaproteobacteria</taxon>
        <taxon>Pseudomonadales</taxon>
        <taxon>Pseudomonadaceae</taxon>
        <taxon>Ectopseudomonas</taxon>
    </lineage>
</organism>
<keyword evidence="1" id="KW-0805">Transcription regulation</keyword>
<evidence type="ECO:0000313" key="5">
    <source>
        <dbReference type="EMBL" id="SDC34672.1"/>
    </source>
</evidence>
<gene>
    <name evidence="5" type="ORF">SAMN05216576_102225</name>
</gene>
<proteinExistence type="predicted"/>
<evidence type="ECO:0000259" key="4">
    <source>
        <dbReference type="PROSITE" id="PS50937"/>
    </source>
</evidence>
<sequence>MHNVSLTKLGYNPSKFVAMMPEAMPELASVTSLASSALKQEELFPIREVSRLTGVNPVTLRAWERRYGLIQPTRTDSGHRLYSQADIDAVRSILAWIERGVAVSKVGSILAKSASSRSVATPAYNEVSSDDWSQWQGQVRSALQNFDEPRLERVYGQIFSCYPLPVVFQDIFMPVWQELLLRQDEVGLRGEWLMLDGFLRGRCWQRLQLGRDDSRERVLLVALPGHCRELELLVAALLLGNQDVDVSVMGPGVPMTDLALVCERMQPQALVVFSNQPPGEEFPRQLARLALGLECPLLLAGDSADLAEESLAGSPIACLGNEGRLMQRRMQQFLAGHLDT</sequence>
<dbReference type="GO" id="GO:0003700">
    <property type="term" value="F:DNA-binding transcription factor activity"/>
    <property type="evidence" value="ECO:0007669"/>
    <property type="project" value="InterPro"/>
</dbReference>
<dbReference type="PROSITE" id="PS50937">
    <property type="entry name" value="HTH_MERR_2"/>
    <property type="match status" value="1"/>
</dbReference>
<dbReference type="EMBL" id="FMZQ01000002">
    <property type="protein sequence ID" value="SDC34672.1"/>
    <property type="molecule type" value="Genomic_DNA"/>
</dbReference>
<evidence type="ECO:0000256" key="1">
    <source>
        <dbReference type="ARBA" id="ARBA00023015"/>
    </source>
</evidence>
<dbReference type="PANTHER" id="PTHR30204:SF67">
    <property type="entry name" value="HTH-TYPE TRANSCRIPTIONAL REGULATOR MLRA-RELATED"/>
    <property type="match status" value="1"/>
</dbReference>
<dbReference type="InterPro" id="IPR000551">
    <property type="entry name" value="MerR-type_HTH_dom"/>
</dbReference>
<protein>
    <submittedName>
        <fullName evidence="5">MerR HTH family regulatory protein</fullName>
    </submittedName>
</protein>